<proteinExistence type="predicted"/>
<reference evidence="1 2" key="1">
    <citation type="submission" date="2015-11" db="EMBL/GenBank/DDBJ databases">
        <title>Genomic analysis of 38 Legionella species identifies large and diverse effector repertoires.</title>
        <authorList>
            <person name="Burstein D."/>
            <person name="Amaro F."/>
            <person name="Zusman T."/>
            <person name="Lifshitz Z."/>
            <person name="Cohen O."/>
            <person name="Gilbert J.A."/>
            <person name="Pupko T."/>
            <person name="Shuman H.A."/>
            <person name="Segal G."/>
        </authorList>
    </citation>
    <scope>NUCLEOTIDE SEQUENCE [LARGE SCALE GENOMIC DNA]</scope>
    <source>
        <strain evidence="1 2">ATCC 51914</strain>
    </source>
</reference>
<accession>A0A0W1A2C3</accession>
<dbReference type="EMBL" id="LNZB01000056">
    <property type="protein sequence ID" value="KTD75525.1"/>
    <property type="molecule type" value="Genomic_DNA"/>
</dbReference>
<sequence length="81" mass="8996">MLNKRLSERLNKELDNIGVPEATSERIEALSKIMKIPRFKAEALLNGIAKPDEPLLKTLAEELEVNADWLIGKSDSKSGAH</sequence>
<dbReference type="STRING" id="66969.Lwal_2463"/>
<evidence type="ECO:0008006" key="3">
    <source>
        <dbReference type="Google" id="ProtNLM"/>
    </source>
</evidence>
<evidence type="ECO:0000313" key="1">
    <source>
        <dbReference type="EMBL" id="KTD75525.1"/>
    </source>
</evidence>
<dbReference type="RefSeq" id="WP_058481096.1">
    <property type="nucleotide sequence ID" value="NZ_CAAAIQ010000002.1"/>
</dbReference>
<dbReference type="InterPro" id="IPR010982">
    <property type="entry name" value="Lambda_DNA-bd_dom_sf"/>
</dbReference>
<keyword evidence="2" id="KW-1185">Reference proteome</keyword>
<gene>
    <name evidence="1" type="ORF">Lwal_2463</name>
</gene>
<organism evidence="1 2">
    <name type="scientific">Legionella waltersii</name>
    <dbReference type="NCBI Taxonomy" id="66969"/>
    <lineage>
        <taxon>Bacteria</taxon>
        <taxon>Pseudomonadati</taxon>
        <taxon>Pseudomonadota</taxon>
        <taxon>Gammaproteobacteria</taxon>
        <taxon>Legionellales</taxon>
        <taxon>Legionellaceae</taxon>
        <taxon>Legionella</taxon>
    </lineage>
</organism>
<comment type="caution">
    <text evidence="1">The sequence shown here is derived from an EMBL/GenBank/DDBJ whole genome shotgun (WGS) entry which is preliminary data.</text>
</comment>
<protein>
    <recommendedName>
        <fullName evidence="3">HTH cro/C1-type domain-containing protein</fullName>
    </recommendedName>
</protein>
<evidence type="ECO:0000313" key="2">
    <source>
        <dbReference type="Proteomes" id="UP000054729"/>
    </source>
</evidence>
<dbReference type="AlphaFoldDB" id="A0A0W1A2C3"/>
<dbReference type="Proteomes" id="UP000054729">
    <property type="component" value="Unassembled WGS sequence"/>
</dbReference>
<dbReference type="OrthoDB" id="5643962at2"/>
<name>A0A0W1A2C3_9GAMM</name>
<dbReference type="GO" id="GO:0003677">
    <property type="term" value="F:DNA binding"/>
    <property type="evidence" value="ECO:0007669"/>
    <property type="project" value="InterPro"/>
</dbReference>
<dbReference type="Gene3D" id="1.10.260.40">
    <property type="entry name" value="lambda repressor-like DNA-binding domains"/>
    <property type="match status" value="1"/>
</dbReference>
<dbReference type="PATRIC" id="fig|66969.6.peg.2669"/>